<evidence type="ECO:0000256" key="1">
    <source>
        <dbReference type="ARBA" id="ARBA00004141"/>
    </source>
</evidence>
<dbReference type="GO" id="GO:0005886">
    <property type="term" value="C:plasma membrane"/>
    <property type="evidence" value="ECO:0007669"/>
    <property type="project" value="TreeGrafter"/>
</dbReference>
<name>A0A915HL54_ROMCU</name>
<dbReference type="PANTHER" id="PTHR13800">
    <property type="entry name" value="TRANSIENT RECEPTOR POTENTIAL CATION CHANNEL, SUBFAMILY M, MEMBER 6"/>
    <property type="match status" value="1"/>
</dbReference>
<keyword evidence="4" id="KW-0472">Membrane</keyword>
<dbReference type="InterPro" id="IPR050927">
    <property type="entry name" value="TRPM"/>
</dbReference>
<evidence type="ECO:0000259" key="5">
    <source>
        <dbReference type="Pfam" id="PF25508"/>
    </source>
</evidence>
<feature type="domain" description="TRPM-like" evidence="5">
    <location>
        <begin position="157"/>
        <end position="200"/>
    </location>
</feature>
<dbReference type="GO" id="GO:0099604">
    <property type="term" value="F:ligand-gated calcium channel activity"/>
    <property type="evidence" value="ECO:0007669"/>
    <property type="project" value="TreeGrafter"/>
</dbReference>
<evidence type="ECO:0000256" key="4">
    <source>
        <dbReference type="ARBA" id="ARBA00023136"/>
    </source>
</evidence>
<evidence type="ECO:0000256" key="3">
    <source>
        <dbReference type="ARBA" id="ARBA00022989"/>
    </source>
</evidence>
<protein>
    <recommendedName>
        <fullName evidence="5">TRPM-like domain-containing protein</fullName>
    </recommendedName>
</protein>
<evidence type="ECO:0000313" key="7">
    <source>
        <dbReference type="WBParaSite" id="nRc.2.0.1.t02399-RA"/>
    </source>
</evidence>
<keyword evidence="2" id="KW-0812">Transmembrane</keyword>
<dbReference type="WBParaSite" id="nRc.2.0.1.t02399-RA">
    <property type="protein sequence ID" value="nRc.2.0.1.t02399-RA"/>
    <property type="gene ID" value="nRc.2.0.1.g02399"/>
</dbReference>
<keyword evidence="3" id="KW-1133">Transmembrane helix</keyword>
<evidence type="ECO:0000313" key="6">
    <source>
        <dbReference type="Proteomes" id="UP000887565"/>
    </source>
</evidence>
<organism evidence="6 7">
    <name type="scientific">Romanomermis culicivorax</name>
    <name type="common">Nematode worm</name>
    <dbReference type="NCBI Taxonomy" id="13658"/>
    <lineage>
        <taxon>Eukaryota</taxon>
        <taxon>Metazoa</taxon>
        <taxon>Ecdysozoa</taxon>
        <taxon>Nematoda</taxon>
        <taxon>Enoplea</taxon>
        <taxon>Dorylaimia</taxon>
        <taxon>Mermithida</taxon>
        <taxon>Mermithoidea</taxon>
        <taxon>Mermithidae</taxon>
        <taxon>Romanomermis</taxon>
    </lineage>
</organism>
<dbReference type="InterPro" id="IPR057366">
    <property type="entry name" value="TRPM-like"/>
</dbReference>
<dbReference type="AlphaFoldDB" id="A0A915HL54"/>
<reference evidence="7" key="1">
    <citation type="submission" date="2022-11" db="UniProtKB">
        <authorList>
            <consortium name="WormBaseParasite"/>
        </authorList>
    </citation>
    <scope>IDENTIFICATION</scope>
</reference>
<dbReference type="Pfam" id="PF25508">
    <property type="entry name" value="TRPM2"/>
    <property type="match status" value="1"/>
</dbReference>
<evidence type="ECO:0000256" key="2">
    <source>
        <dbReference type="ARBA" id="ARBA00022692"/>
    </source>
</evidence>
<proteinExistence type="predicted"/>
<keyword evidence="6" id="KW-1185">Reference proteome</keyword>
<dbReference type="PANTHER" id="PTHR13800:SF12">
    <property type="entry name" value="TRANSIENT RECEPTOR POTENTIAL CATION CHANNEL SUBFAMILY M MEMBER-LIKE 2"/>
    <property type="match status" value="1"/>
</dbReference>
<dbReference type="Proteomes" id="UP000887565">
    <property type="component" value="Unplaced"/>
</dbReference>
<comment type="subcellular location">
    <subcellularLocation>
        <location evidence="1">Membrane</location>
        <topology evidence="1">Multi-pass membrane protein</topology>
    </subcellularLocation>
</comment>
<sequence>CEKKDSVPESHIDDIRQKVSRILFSKDDLNKEQVKVAISSTVQRILNICSAPHPRSQCAPGFQTKKSLVRTLTGALFPIIALLKDTSKSQVYLADIRKTEEAEIAILLCLLECQKSDFDRKLQLAIHWRRAQVAESKIFTAAAEKGVSLFDPTYEHSSKIYQYFTNILIDDQLDFIKLFIDHGFPISRYLTIDQLRQLYRRSI</sequence>
<accession>A0A915HL54</accession>